<feature type="repeat" description="PPR" evidence="2">
    <location>
        <begin position="272"/>
        <end position="306"/>
    </location>
</feature>
<evidence type="ECO:0000256" key="3">
    <source>
        <dbReference type="SAM" id="MobiDB-lite"/>
    </source>
</evidence>
<dbReference type="Pfam" id="PF13041">
    <property type="entry name" value="PPR_2"/>
    <property type="match status" value="1"/>
</dbReference>
<dbReference type="PANTHER" id="PTHR47447:SF23">
    <property type="entry name" value="PENTACOTRIPEPTIDE-REPEAT REGION OF PRORP DOMAIN-CONTAINING PROTEIN"/>
    <property type="match status" value="1"/>
</dbReference>
<dbReference type="OrthoDB" id="185373at2759"/>
<evidence type="ECO:0000313" key="4">
    <source>
        <dbReference type="EMBL" id="EFC45897.1"/>
    </source>
</evidence>
<dbReference type="STRING" id="5762.D2VBF2"/>
<keyword evidence="1" id="KW-0677">Repeat</keyword>
<evidence type="ECO:0000256" key="1">
    <source>
        <dbReference type="ARBA" id="ARBA00022737"/>
    </source>
</evidence>
<evidence type="ECO:0000256" key="2">
    <source>
        <dbReference type="PROSITE-ProRule" id="PRU00708"/>
    </source>
</evidence>
<sequence length="769" mass="89180">MASLGKKVKSSSGKPKASRRELKEQKLMDNAIFSDPLEVQKQQHALNNMPKSFSKKQLEEMDSESSFEHELNTTFSGSTSSVKSLKAKKQASSLFGGGALSKLTGFVAREKSVAGIVKPKEPSRIFSDREINDITRVKIKEDNEVIKEREEDDLLDLLSRREPADEIVKKKFKQAQSKTQSLYSSGLESAAPEMEKIVNFEEDLNEEIVKQDEQEEEEEEIKHDSSDPHIFERMFDLNVLKKHSVKLRKLAEESGSNLEPVERYFYSIEFPNTFHYNILMSIFARQKVFDRVEKLFQEIPHKNTSSFNIMLEVYLEQGRYDEIHSMFKYIPKPDEESWNILMEMFEKKGEMEKAKEIFKIIDEPSIENYNTLMGIYLRAKRYNTVKAVYATAREMHVLSKTTYEIIVNTYIQTKEYTLLDEVIAEVNKKYKESTVFSPSTLSSIQFLRDSNLIRSIKLKYVAKESYQHLRTMEQYLLSKDYPSMEEALSQIPKEHLDRCHFACLIKAYATSGNIAKSKQYFEALADFEKSNPKNVKQTISPLDYNQYLMAFLNNAEMTKTPPRVTRMNQIFNCIDKPVTVNYNTLMLGYLRKKMFSNVEALFSKMIRPENKPNAMTHAIMIRCYADQNAIGKMLEYFDQVIEKYKDGKDCSRKLYVSIMNVCAFKGLHEKVQQLFDRFPQTFAVHGTPATPGIDEWNCLLLAYSFVKNTEKVEEIFKLIPNPNAITHKCHKMAYRPSKQMHVKRAEIETKIDQEVANTPRIKLHTPLDG</sequence>
<accession>D2VBF2</accession>
<dbReference type="RefSeq" id="XP_002678641.1">
    <property type="nucleotide sequence ID" value="XM_002678595.1"/>
</dbReference>
<dbReference type="InterPro" id="IPR011990">
    <property type="entry name" value="TPR-like_helical_dom_sf"/>
</dbReference>
<dbReference type="eggNOG" id="KOG4197">
    <property type="taxonomic scope" value="Eukaryota"/>
</dbReference>
<dbReference type="InterPro" id="IPR002885">
    <property type="entry name" value="PPR_rpt"/>
</dbReference>
<dbReference type="PANTHER" id="PTHR47447">
    <property type="entry name" value="OS03G0856100 PROTEIN"/>
    <property type="match status" value="1"/>
</dbReference>
<evidence type="ECO:0000313" key="5">
    <source>
        <dbReference type="Proteomes" id="UP000006671"/>
    </source>
</evidence>
<feature type="region of interest" description="Disordered" evidence="3">
    <location>
        <begin position="1"/>
        <end position="29"/>
    </location>
</feature>
<proteinExistence type="predicted"/>
<feature type="repeat" description="PPR" evidence="2">
    <location>
        <begin position="578"/>
        <end position="612"/>
    </location>
</feature>
<dbReference type="Pfam" id="PF01535">
    <property type="entry name" value="PPR"/>
    <property type="match status" value="3"/>
</dbReference>
<dbReference type="OMA" id="HRQDKVF"/>
<dbReference type="EMBL" id="GG738861">
    <property type="protein sequence ID" value="EFC45897.1"/>
    <property type="molecule type" value="Genomic_DNA"/>
</dbReference>
<dbReference type="VEuPathDB" id="AmoebaDB:NAEGRDRAFT_48180"/>
<reference evidence="4 5" key="1">
    <citation type="journal article" date="2010" name="Cell">
        <title>The genome of Naegleria gruberi illuminates early eukaryotic versatility.</title>
        <authorList>
            <person name="Fritz-Laylin L.K."/>
            <person name="Prochnik S.E."/>
            <person name="Ginger M.L."/>
            <person name="Dacks J.B."/>
            <person name="Carpenter M.L."/>
            <person name="Field M.C."/>
            <person name="Kuo A."/>
            <person name="Paredez A."/>
            <person name="Chapman J."/>
            <person name="Pham J."/>
            <person name="Shu S."/>
            <person name="Neupane R."/>
            <person name="Cipriano M."/>
            <person name="Mancuso J."/>
            <person name="Tu H."/>
            <person name="Salamov A."/>
            <person name="Lindquist E."/>
            <person name="Shapiro H."/>
            <person name="Lucas S."/>
            <person name="Grigoriev I.V."/>
            <person name="Cande W.Z."/>
            <person name="Fulton C."/>
            <person name="Rokhsar D.S."/>
            <person name="Dawson S.C."/>
        </authorList>
    </citation>
    <scope>NUCLEOTIDE SEQUENCE [LARGE SCALE GENOMIC DNA]</scope>
    <source>
        <strain evidence="4 5">NEG-M</strain>
    </source>
</reference>
<dbReference type="KEGG" id="ngr:NAEGRDRAFT_48180"/>
<dbReference type="PROSITE" id="PS51375">
    <property type="entry name" value="PPR"/>
    <property type="match status" value="3"/>
</dbReference>
<organism evidence="5">
    <name type="scientific">Naegleria gruberi</name>
    <name type="common">Amoeba</name>
    <dbReference type="NCBI Taxonomy" id="5762"/>
    <lineage>
        <taxon>Eukaryota</taxon>
        <taxon>Discoba</taxon>
        <taxon>Heterolobosea</taxon>
        <taxon>Tetramitia</taxon>
        <taxon>Eutetramitia</taxon>
        <taxon>Vahlkampfiidae</taxon>
        <taxon>Naegleria</taxon>
    </lineage>
</organism>
<keyword evidence="5" id="KW-1185">Reference proteome</keyword>
<gene>
    <name evidence="4" type="ORF">NAEGRDRAFT_48180</name>
</gene>
<dbReference type="Proteomes" id="UP000006671">
    <property type="component" value="Unassembled WGS sequence"/>
</dbReference>
<feature type="compositionally biased region" description="Basic and acidic residues" evidence="3">
    <location>
        <begin position="18"/>
        <end position="27"/>
    </location>
</feature>
<name>D2VBF2_NAEGR</name>
<dbReference type="AlphaFoldDB" id="D2VBF2"/>
<dbReference type="GeneID" id="8859009"/>
<dbReference type="Gene3D" id="1.25.40.10">
    <property type="entry name" value="Tetratricopeptide repeat domain"/>
    <property type="match status" value="2"/>
</dbReference>
<feature type="repeat" description="PPR" evidence="2">
    <location>
        <begin position="334"/>
        <end position="368"/>
    </location>
</feature>
<feature type="compositionally biased region" description="Low complexity" evidence="3">
    <location>
        <begin position="1"/>
        <end position="15"/>
    </location>
</feature>
<dbReference type="InParanoid" id="D2VBF2"/>
<protein>
    <submittedName>
        <fullName evidence="4">Predicted protein</fullName>
    </submittedName>
</protein>